<keyword evidence="3" id="KW-1185">Reference proteome</keyword>
<reference evidence="2" key="2">
    <citation type="submission" date="2020-05" db="UniProtKB">
        <authorList>
            <consortium name="EnsemblMetazoa"/>
        </authorList>
    </citation>
    <scope>IDENTIFICATION</scope>
    <source>
        <strain evidence="2">wikel</strain>
    </source>
</reference>
<accession>B7PK37</accession>
<gene>
    <name evidence="1" type="ORF">IscW_ISCW004964</name>
</gene>
<dbReference type="AlphaFoldDB" id="B7PK37"/>
<evidence type="ECO:0000313" key="2">
    <source>
        <dbReference type="EnsemblMetazoa" id="ISCW004964-PA"/>
    </source>
</evidence>
<dbReference type="VEuPathDB" id="VectorBase:ISCP_014229"/>
<proteinExistence type="predicted"/>
<evidence type="ECO:0000313" key="1">
    <source>
        <dbReference type="EMBL" id="EEC06959.1"/>
    </source>
</evidence>
<protein>
    <submittedName>
        <fullName evidence="1 2">Uncharacterized protein</fullName>
    </submittedName>
</protein>
<dbReference type="VEuPathDB" id="VectorBase:ISCI004964"/>
<sequence length="83" mass="9749">MPTEADFEAAIRGAVEECARRKDDICERLHLDVTKPDDAFVLYICYALEKIPPHLQRAAKLEILRVVDRYKRMGEEWNRMAEE</sequence>
<reference evidence="1 3" key="1">
    <citation type="submission" date="2008-03" db="EMBL/GenBank/DDBJ databases">
        <title>Annotation of Ixodes scapularis.</title>
        <authorList>
            <consortium name="Ixodes scapularis Genome Project Consortium"/>
            <person name="Caler E."/>
            <person name="Hannick L.I."/>
            <person name="Bidwell S."/>
            <person name="Joardar V."/>
            <person name="Thiagarajan M."/>
            <person name="Amedeo P."/>
            <person name="Galinsky K.J."/>
            <person name="Schobel S."/>
            <person name="Inman J."/>
            <person name="Hostetler J."/>
            <person name="Miller J."/>
            <person name="Hammond M."/>
            <person name="Megy K."/>
            <person name="Lawson D."/>
            <person name="Kodira C."/>
            <person name="Sutton G."/>
            <person name="Meyer J."/>
            <person name="Hill C.A."/>
            <person name="Birren B."/>
            <person name="Nene V."/>
            <person name="Collins F."/>
            <person name="Alarcon-Chaidez F."/>
            <person name="Wikel S."/>
            <person name="Strausberg R."/>
        </authorList>
    </citation>
    <scope>NUCLEOTIDE SEQUENCE [LARGE SCALE GENOMIC DNA]</scope>
    <source>
        <strain evidence="3">Wikel</strain>
        <strain evidence="1">Wikel colony</strain>
    </source>
</reference>
<dbReference type="HOGENOM" id="CLU_2545122_0_0_1"/>
<dbReference type="VEuPathDB" id="VectorBase:ISCW004964"/>
<dbReference type="Proteomes" id="UP000001555">
    <property type="component" value="Unassembled WGS sequence"/>
</dbReference>
<dbReference type="EnsemblMetazoa" id="ISCW004964-RA">
    <property type="protein sequence ID" value="ISCW004964-PA"/>
    <property type="gene ID" value="ISCW004964"/>
</dbReference>
<evidence type="ECO:0000313" key="3">
    <source>
        <dbReference type="Proteomes" id="UP000001555"/>
    </source>
</evidence>
<name>B7PK37_IXOSC</name>
<organism>
    <name type="scientific">Ixodes scapularis</name>
    <name type="common">Black-legged tick</name>
    <name type="synonym">Deer tick</name>
    <dbReference type="NCBI Taxonomy" id="6945"/>
    <lineage>
        <taxon>Eukaryota</taxon>
        <taxon>Metazoa</taxon>
        <taxon>Ecdysozoa</taxon>
        <taxon>Arthropoda</taxon>
        <taxon>Chelicerata</taxon>
        <taxon>Arachnida</taxon>
        <taxon>Acari</taxon>
        <taxon>Parasitiformes</taxon>
        <taxon>Ixodida</taxon>
        <taxon>Ixodoidea</taxon>
        <taxon>Ixodidae</taxon>
        <taxon>Ixodinae</taxon>
        <taxon>Ixodes</taxon>
    </lineage>
</organism>
<dbReference type="PaxDb" id="6945-B7PK37"/>
<dbReference type="InParanoid" id="B7PK37"/>
<dbReference type="EMBL" id="ABJB010358495">
    <property type="status" value="NOT_ANNOTATED_CDS"/>
    <property type="molecule type" value="Genomic_DNA"/>
</dbReference>
<dbReference type="EMBL" id="DS730337">
    <property type="protein sequence ID" value="EEC06959.1"/>
    <property type="molecule type" value="Genomic_DNA"/>
</dbReference>